<keyword evidence="4" id="KW-1003">Cell membrane</keyword>
<proteinExistence type="inferred from homology"/>
<evidence type="ECO:0000256" key="1">
    <source>
        <dbReference type="ARBA" id="ARBA00004651"/>
    </source>
</evidence>
<evidence type="ECO:0000256" key="2">
    <source>
        <dbReference type="ARBA" id="ARBA00007069"/>
    </source>
</evidence>
<evidence type="ECO:0000256" key="8">
    <source>
        <dbReference type="SAM" id="Phobius"/>
    </source>
</evidence>
<evidence type="ECO:0000259" key="9">
    <source>
        <dbReference type="PROSITE" id="PS50928"/>
    </source>
</evidence>
<evidence type="ECO:0000256" key="5">
    <source>
        <dbReference type="ARBA" id="ARBA00022692"/>
    </source>
</evidence>
<organism evidence="10">
    <name type="scientific">marine metagenome</name>
    <dbReference type="NCBI Taxonomy" id="408172"/>
    <lineage>
        <taxon>unclassified sequences</taxon>
        <taxon>metagenomes</taxon>
        <taxon>ecological metagenomes</taxon>
    </lineage>
</organism>
<reference evidence="10" key="1">
    <citation type="submission" date="2018-05" db="EMBL/GenBank/DDBJ databases">
        <authorList>
            <person name="Lanie J.A."/>
            <person name="Ng W.-L."/>
            <person name="Kazmierczak K.M."/>
            <person name="Andrzejewski T.M."/>
            <person name="Davidsen T.M."/>
            <person name="Wayne K.J."/>
            <person name="Tettelin H."/>
            <person name="Glass J.I."/>
            <person name="Rusch D."/>
            <person name="Podicherti R."/>
            <person name="Tsui H.-C.T."/>
            <person name="Winkler M.E."/>
        </authorList>
    </citation>
    <scope>NUCLEOTIDE SEQUENCE</scope>
</reference>
<comment type="similarity">
    <text evidence="2">Belongs to the binding-protein-dependent transport system permease family. CysTW subfamily.</text>
</comment>
<feature type="transmembrane region" description="Helical" evidence="8">
    <location>
        <begin position="59"/>
        <end position="79"/>
    </location>
</feature>
<dbReference type="InterPro" id="IPR000515">
    <property type="entry name" value="MetI-like"/>
</dbReference>
<keyword evidence="6 8" id="KW-1133">Transmembrane helix</keyword>
<keyword evidence="7 8" id="KW-0472">Membrane</keyword>
<dbReference type="GO" id="GO:0005886">
    <property type="term" value="C:plasma membrane"/>
    <property type="evidence" value="ECO:0007669"/>
    <property type="project" value="UniProtKB-SubCell"/>
</dbReference>
<dbReference type="Gene3D" id="1.10.3720.10">
    <property type="entry name" value="MetI-like"/>
    <property type="match status" value="1"/>
</dbReference>
<keyword evidence="5 8" id="KW-0812">Transmembrane</keyword>
<feature type="domain" description="ABC transmembrane type-1" evidence="9">
    <location>
        <begin position="55"/>
        <end position="243"/>
    </location>
</feature>
<name>A0A382E132_9ZZZZ</name>
<dbReference type="AlphaFoldDB" id="A0A382E132"/>
<accession>A0A382E132</accession>
<evidence type="ECO:0000256" key="3">
    <source>
        <dbReference type="ARBA" id="ARBA00022448"/>
    </source>
</evidence>
<dbReference type="SUPFAM" id="SSF161098">
    <property type="entry name" value="MetI-like"/>
    <property type="match status" value="1"/>
</dbReference>
<feature type="transmembrane region" description="Helical" evidence="8">
    <location>
        <begin position="222"/>
        <end position="243"/>
    </location>
</feature>
<sequence>MKVFAYSYLIFLYAPVLLLPIFAFNDSTIISFPLNSFTFKWFAGLTQETYLQESLKNSLFVAISTSILSTCLGILASRASARYEFFGKKSILSFLILPLFLPEIIIGVALLVVLMQLGLPLSLWTVILGHTLVCTPFSIAILNSAFANMDMSLEEASLDLGETRFGTFKRVILPMVSPGLISSLLIGFTISLDEFIIAFFLTGTETTLPVYIWGQLRFPAKLPGVMALGFLMLLLSLILLLLVEFFRRRMNRITDDQANVQFGNLFKT</sequence>
<feature type="transmembrane region" description="Helical" evidence="8">
    <location>
        <begin position="121"/>
        <end position="142"/>
    </location>
</feature>
<keyword evidence="3" id="KW-0813">Transport</keyword>
<evidence type="ECO:0000256" key="7">
    <source>
        <dbReference type="ARBA" id="ARBA00023136"/>
    </source>
</evidence>
<dbReference type="EMBL" id="UINC01042034">
    <property type="protein sequence ID" value="SVB44129.1"/>
    <property type="molecule type" value="Genomic_DNA"/>
</dbReference>
<evidence type="ECO:0000256" key="4">
    <source>
        <dbReference type="ARBA" id="ARBA00022475"/>
    </source>
</evidence>
<gene>
    <name evidence="10" type="ORF">METZ01_LOCUS196983</name>
</gene>
<dbReference type="PROSITE" id="PS50928">
    <property type="entry name" value="ABC_TM1"/>
    <property type="match status" value="1"/>
</dbReference>
<feature type="transmembrane region" description="Helical" evidence="8">
    <location>
        <begin position="91"/>
        <end position="115"/>
    </location>
</feature>
<evidence type="ECO:0000256" key="6">
    <source>
        <dbReference type="ARBA" id="ARBA00022989"/>
    </source>
</evidence>
<dbReference type="InterPro" id="IPR051789">
    <property type="entry name" value="Bact_Polyamine_Transport"/>
</dbReference>
<dbReference type="PANTHER" id="PTHR43848:SF2">
    <property type="entry name" value="PUTRESCINE TRANSPORT SYSTEM PERMEASE PROTEIN POTI"/>
    <property type="match status" value="1"/>
</dbReference>
<dbReference type="PANTHER" id="PTHR43848">
    <property type="entry name" value="PUTRESCINE TRANSPORT SYSTEM PERMEASE PROTEIN POTI"/>
    <property type="match status" value="1"/>
</dbReference>
<comment type="subcellular location">
    <subcellularLocation>
        <location evidence="1">Cell membrane</location>
        <topology evidence="1">Multi-pass membrane protein</topology>
    </subcellularLocation>
</comment>
<dbReference type="GO" id="GO:0055085">
    <property type="term" value="P:transmembrane transport"/>
    <property type="evidence" value="ECO:0007669"/>
    <property type="project" value="InterPro"/>
</dbReference>
<protein>
    <recommendedName>
        <fullName evidence="9">ABC transmembrane type-1 domain-containing protein</fullName>
    </recommendedName>
</protein>
<dbReference type="Pfam" id="PF00528">
    <property type="entry name" value="BPD_transp_1"/>
    <property type="match status" value="1"/>
</dbReference>
<dbReference type="InterPro" id="IPR035906">
    <property type="entry name" value="MetI-like_sf"/>
</dbReference>
<evidence type="ECO:0000313" key="10">
    <source>
        <dbReference type="EMBL" id="SVB44129.1"/>
    </source>
</evidence>
<dbReference type="CDD" id="cd06261">
    <property type="entry name" value="TM_PBP2"/>
    <property type="match status" value="1"/>
</dbReference>
<feature type="transmembrane region" description="Helical" evidence="8">
    <location>
        <begin position="179"/>
        <end position="202"/>
    </location>
</feature>